<dbReference type="EMBL" id="LK996017">
    <property type="protein sequence ID" value="CDX01396.1"/>
    <property type="molecule type" value="Genomic_DNA"/>
</dbReference>
<reference evidence="1" key="1">
    <citation type="submission" date="2014-07" db="EMBL/GenBank/DDBJ databases">
        <authorList>
            <person name="Hornung V.Bastian."/>
        </authorList>
    </citation>
    <scope>NUCLEOTIDE SEQUENCE</scope>
    <source>
        <strain evidence="1">PCE-S</strain>
    </source>
</reference>
<evidence type="ECO:0000313" key="1">
    <source>
        <dbReference type="EMBL" id="CDX01396.1"/>
    </source>
</evidence>
<organism evidence="1">
    <name type="scientific">Desulfitobacterium hafniense</name>
    <name type="common">Desulfitobacterium frappieri</name>
    <dbReference type="NCBI Taxonomy" id="49338"/>
    <lineage>
        <taxon>Bacteria</taxon>
        <taxon>Bacillati</taxon>
        <taxon>Bacillota</taxon>
        <taxon>Clostridia</taxon>
        <taxon>Eubacteriales</taxon>
        <taxon>Desulfitobacteriaceae</taxon>
        <taxon>Desulfitobacterium</taxon>
    </lineage>
</organism>
<name>A0A098B0J5_DESHA</name>
<dbReference type="PATRIC" id="fig|49338.4.peg.1626"/>
<gene>
    <name evidence="1" type="ORF">DPCES_1509</name>
</gene>
<proteinExistence type="predicted"/>
<accession>A0A098B0J5</accession>
<dbReference type="AlphaFoldDB" id="A0A098B0J5"/>
<protein>
    <submittedName>
        <fullName evidence="1">Uncharacterized protein</fullName>
    </submittedName>
</protein>
<sequence length="42" mass="5092">MDKRILESVKEFYKNVKGQEFFLDLIPYPVNLPEEQEGNYRN</sequence>
<dbReference type="RefSeq" id="WP_015944067.1">
    <property type="nucleotide sequence ID" value="NZ_CABKQQ010000060.1"/>
</dbReference>